<gene>
    <name evidence="2" type="ORF">LMG9449_1816</name>
</gene>
<feature type="region of interest" description="Disordered" evidence="1">
    <location>
        <begin position="157"/>
        <end position="188"/>
    </location>
</feature>
<dbReference type="PATRIC" id="fig|1360.109.peg.1901"/>
<dbReference type="AlphaFoldDB" id="A0A0V8DTY0"/>
<evidence type="ECO:0000313" key="2">
    <source>
        <dbReference type="EMBL" id="KSU17117.1"/>
    </source>
</evidence>
<proteinExistence type="predicted"/>
<dbReference type="RefSeq" id="WP_058225097.1">
    <property type="nucleotide sequence ID" value="NZ_LKLS01000143.1"/>
</dbReference>
<dbReference type="Proteomes" id="UP000053612">
    <property type="component" value="Unassembled WGS sequence"/>
</dbReference>
<sequence>MGLKRSNLEEWGITDKEVIDKIMDANGDSINETKATLDSEKTALQTQLDQQTSEIEELKKSTETSAETKKALDDLQASFDSYKTDAEKTLAETQKTNAVKLALKDSGTVNTELLFSQVNMDNVIIQDDGKVSGLDDQLATFKESMPYLFQEGGAADKTKPTIVAGGNPNSGGAGEKSLVQKIQERLGE</sequence>
<name>A0A0V8DTY0_LACLL</name>
<comment type="caution">
    <text evidence="2">The sequence shown here is derived from an EMBL/GenBank/DDBJ whole genome shotgun (WGS) entry which is preliminary data.</text>
</comment>
<feature type="compositionally biased region" description="Basic and acidic residues" evidence="1">
    <location>
        <begin position="56"/>
        <end position="67"/>
    </location>
</feature>
<feature type="region of interest" description="Disordered" evidence="1">
    <location>
        <begin position="45"/>
        <end position="67"/>
    </location>
</feature>
<dbReference type="Pfam" id="PF06810">
    <property type="entry name" value="Phage_scaffold"/>
    <property type="match status" value="1"/>
</dbReference>
<dbReference type="InterPro" id="IPR009636">
    <property type="entry name" value="SCAF"/>
</dbReference>
<accession>A0A0V8DTY0</accession>
<dbReference type="EMBL" id="LKLS01000143">
    <property type="protein sequence ID" value="KSU17117.1"/>
    <property type="molecule type" value="Genomic_DNA"/>
</dbReference>
<evidence type="ECO:0000256" key="1">
    <source>
        <dbReference type="SAM" id="MobiDB-lite"/>
    </source>
</evidence>
<reference evidence="3" key="1">
    <citation type="submission" date="2015-10" db="EMBL/GenBank/DDBJ databases">
        <title>Draft Genome Sequences of 11 Lactococcus lactis subspecies cremoris strains.</title>
        <authorList>
            <person name="Wels M."/>
            <person name="Backus L."/>
            <person name="Boekhorst J."/>
            <person name="Dijkstra A."/>
            <person name="Beerthuizen M."/>
            <person name="Kelly W."/>
            <person name="Siezen R."/>
            <person name="Bachmann H."/>
            <person name="Van Hijum S."/>
        </authorList>
    </citation>
    <scope>NUCLEOTIDE SEQUENCE [LARGE SCALE GENOMIC DNA]</scope>
    <source>
        <strain evidence="3">LMG9449</strain>
    </source>
</reference>
<protein>
    <submittedName>
        <fullName evidence="2">Phage capsid and scaffold</fullName>
    </submittedName>
</protein>
<evidence type="ECO:0000313" key="3">
    <source>
        <dbReference type="Proteomes" id="UP000053612"/>
    </source>
</evidence>
<organism evidence="2 3">
    <name type="scientific">Lactococcus lactis subsp. lactis</name>
    <name type="common">Streptococcus lactis</name>
    <dbReference type="NCBI Taxonomy" id="1360"/>
    <lineage>
        <taxon>Bacteria</taxon>
        <taxon>Bacillati</taxon>
        <taxon>Bacillota</taxon>
        <taxon>Bacilli</taxon>
        <taxon>Lactobacillales</taxon>
        <taxon>Streptococcaceae</taxon>
        <taxon>Lactococcus</taxon>
    </lineage>
</organism>